<proteinExistence type="predicted"/>
<dbReference type="PANTHER" id="PTHR22642:SF2">
    <property type="entry name" value="PROTEIN LONG AFTER FAR-RED 3"/>
    <property type="match status" value="1"/>
</dbReference>
<dbReference type="EMBL" id="QYAC01000005">
    <property type="protein sequence ID" value="MBL3679824.1"/>
    <property type="molecule type" value="Genomic_DNA"/>
</dbReference>
<feature type="domain" description="Amidohydrolase 3" evidence="1">
    <location>
        <begin position="76"/>
        <end position="553"/>
    </location>
</feature>
<keyword evidence="3" id="KW-1185">Reference proteome</keyword>
<dbReference type="InterPro" id="IPR011059">
    <property type="entry name" value="Metal-dep_hydrolase_composite"/>
</dbReference>
<dbReference type="Gene3D" id="2.30.40.10">
    <property type="entry name" value="Urease, subunit C, domain 1"/>
    <property type="match status" value="1"/>
</dbReference>
<dbReference type="Gene3D" id="3.20.20.140">
    <property type="entry name" value="Metal-dependent hydrolases"/>
    <property type="match status" value="1"/>
</dbReference>
<dbReference type="PANTHER" id="PTHR22642">
    <property type="entry name" value="IMIDAZOLONEPROPIONASE"/>
    <property type="match status" value="1"/>
</dbReference>
<dbReference type="Proteomes" id="UP001645859">
    <property type="component" value="Unassembled WGS sequence"/>
</dbReference>
<dbReference type="SUPFAM" id="SSF51556">
    <property type="entry name" value="Metallo-dependent hydrolases"/>
    <property type="match status" value="1"/>
</dbReference>
<evidence type="ECO:0000313" key="3">
    <source>
        <dbReference type="Proteomes" id="UP001645859"/>
    </source>
</evidence>
<dbReference type="Gene3D" id="3.10.310.70">
    <property type="match status" value="1"/>
</dbReference>
<dbReference type="SUPFAM" id="SSF51338">
    <property type="entry name" value="Composite domain of metallo-dependent hydrolases"/>
    <property type="match status" value="1"/>
</dbReference>
<comment type="caution">
    <text evidence="2">The sequence shown here is derived from an EMBL/GenBank/DDBJ whole genome shotgun (WGS) entry which is preliminary data.</text>
</comment>
<gene>
    <name evidence="2" type="ORF">D3230_11090</name>
</gene>
<organism evidence="2 3">
    <name type="scientific">Leucobacter chromiireducens subsp. solipictus</name>
    <dbReference type="NCBI Taxonomy" id="398235"/>
    <lineage>
        <taxon>Bacteria</taxon>
        <taxon>Bacillati</taxon>
        <taxon>Actinomycetota</taxon>
        <taxon>Actinomycetes</taxon>
        <taxon>Micrococcales</taxon>
        <taxon>Microbacteriaceae</taxon>
        <taxon>Leucobacter</taxon>
    </lineage>
</organism>
<name>A0ABS1SGX0_9MICO</name>
<accession>A0ABS1SGX0</accession>
<reference evidence="2 3" key="1">
    <citation type="submission" date="2018-09" db="EMBL/GenBank/DDBJ databases">
        <title>Comparative genomics of Leucobacter spp.</title>
        <authorList>
            <person name="Reis A.C."/>
            <person name="Kolvenbach B.A."/>
            <person name="Corvini P.F.X."/>
            <person name="Nunes O.C."/>
        </authorList>
    </citation>
    <scope>NUCLEOTIDE SEQUENCE [LARGE SCALE GENOMIC DNA]</scope>
    <source>
        <strain evidence="2 3">TAN 31504</strain>
    </source>
</reference>
<sequence length="560" mass="60286">MSPITKPRSRTPFPCREIRPYPARGSSMQHDEPTLYRASTVLTPGPARDTAFAVAGGRFLATGELSELRERYAQARVVDLGNGTVIPGLNDAHAHFADTVQGRTELDVSPPNAPDRDALLRAVRARAARGSGWVIAAGYDDSLTGPISRDELDATCAGSPVLIRHVSAHWAVMNTAALRALDIAEDEPDPAGGSYGRDDTGRLTGHVYERALLGRYVATAGERMRPIPAATPDVLAQAYDETLTQWNSLGITSTCDAFVGPQQLGMHTAAHQRGERRLRVGTLIAAERYHDFRALGLGTGFGDEWLRVVGVKAFVDGAVGGRTCLVSEPFCGTHDHGMEFSSPGALRDLVHTVHRDGNRLAIHANGDIAIRRLLDAYEEAQRAYPSAVRHRIEHCSIVDPEIIARIAELGVIVTPFARYANFYGSRLEQWYGRERTERMFAHRALLDAGVTVAASTDHPASPLSPFAALQSMVTRKGDDGVAVGPSQRISVAEALSVYTVGSAAATGEAHLKGRITPGHLADFVVLDRNPLDVPVDELHSLRVSRTYVGGVRVSADATVG</sequence>
<dbReference type="InterPro" id="IPR013108">
    <property type="entry name" value="Amidohydro_3"/>
</dbReference>
<evidence type="ECO:0000259" key="1">
    <source>
        <dbReference type="Pfam" id="PF07969"/>
    </source>
</evidence>
<dbReference type="InterPro" id="IPR033932">
    <property type="entry name" value="YtcJ-like"/>
</dbReference>
<dbReference type="InterPro" id="IPR032466">
    <property type="entry name" value="Metal_Hydrolase"/>
</dbReference>
<dbReference type="Pfam" id="PF07969">
    <property type="entry name" value="Amidohydro_3"/>
    <property type="match status" value="1"/>
</dbReference>
<evidence type="ECO:0000313" key="2">
    <source>
        <dbReference type="EMBL" id="MBL3679824.1"/>
    </source>
</evidence>
<protein>
    <submittedName>
        <fullName evidence="2">Amidohydrolase</fullName>
    </submittedName>
</protein>
<dbReference type="RefSeq" id="WP_344117456.1">
    <property type="nucleotide sequence ID" value="NZ_BAAAPI010000003.1"/>
</dbReference>
<dbReference type="CDD" id="cd01300">
    <property type="entry name" value="YtcJ_like"/>
    <property type="match status" value="1"/>
</dbReference>